<name>A0A0B0MGA6_GOSAR</name>
<keyword evidence="2" id="KW-1185">Reference proteome</keyword>
<organism evidence="1 2">
    <name type="scientific">Gossypium arboreum</name>
    <name type="common">Tree cotton</name>
    <name type="synonym">Gossypium nanking</name>
    <dbReference type="NCBI Taxonomy" id="29729"/>
    <lineage>
        <taxon>Eukaryota</taxon>
        <taxon>Viridiplantae</taxon>
        <taxon>Streptophyta</taxon>
        <taxon>Embryophyta</taxon>
        <taxon>Tracheophyta</taxon>
        <taxon>Spermatophyta</taxon>
        <taxon>Magnoliopsida</taxon>
        <taxon>eudicotyledons</taxon>
        <taxon>Gunneridae</taxon>
        <taxon>Pentapetalae</taxon>
        <taxon>rosids</taxon>
        <taxon>malvids</taxon>
        <taxon>Malvales</taxon>
        <taxon>Malvaceae</taxon>
        <taxon>Malvoideae</taxon>
        <taxon>Gossypium</taxon>
    </lineage>
</organism>
<reference evidence="2" key="1">
    <citation type="submission" date="2014-09" db="EMBL/GenBank/DDBJ databases">
        <authorList>
            <person name="Mudge J."/>
            <person name="Ramaraj T."/>
            <person name="Lindquist I.E."/>
            <person name="Bharti A.K."/>
            <person name="Sundararajan A."/>
            <person name="Cameron C.T."/>
            <person name="Woodward J.E."/>
            <person name="May G.D."/>
            <person name="Brubaker C."/>
            <person name="Broadhvest J."/>
            <person name="Wilkins T.A."/>
        </authorList>
    </citation>
    <scope>NUCLEOTIDE SEQUENCE</scope>
    <source>
        <strain evidence="2">cv. AKA8401</strain>
    </source>
</reference>
<gene>
    <name evidence="1" type="ORF">F383_38399</name>
</gene>
<proteinExistence type="predicted"/>
<accession>A0A0B0MGA6</accession>
<protein>
    <submittedName>
        <fullName evidence="1">Uncharacterized protein</fullName>
    </submittedName>
</protein>
<dbReference type="Proteomes" id="UP000032142">
    <property type="component" value="Unassembled WGS sequence"/>
</dbReference>
<comment type="caution">
    <text evidence="1">The sequence shown here is derived from an EMBL/GenBank/DDBJ whole genome shotgun (WGS) entry which is preliminary data.</text>
</comment>
<sequence length="8" mass="962">MDVNVQTR</sequence>
<evidence type="ECO:0000313" key="2">
    <source>
        <dbReference type="Proteomes" id="UP000032142"/>
    </source>
</evidence>
<evidence type="ECO:0000313" key="1">
    <source>
        <dbReference type="EMBL" id="KHF99416.1"/>
    </source>
</evidence>
<dbReference type="EMBL" id="JRRC01077529">
    <property type="protein sequence ID" value="KHF99416.1"/>
    <property type="molecule type" value="Genomic_DNA"/>
</dbReference>